<evidence type="ECO:0000256" key="3">
    <source>
        <dbReference type="ARBA" id="ARBA00022722"/>
    </source>
</evidence>
<keyword evidence="7 16" id="KW-0378">Hydrolase</keyword>
<dbReference type="SUPFAM" id="SSF88723">
    <property type="entry name" value="PIN domain-like"/>
    <property type="match status" value="1"/>
</dbReference>
<evidence type="ECO:0000256" key="2">
    <source>
        <dbReference type="ARBA" id="ARBA00022705"/>
    </source>
</evidence>
<dbReference type="InterPro" id="IPR008918">
    <property type="entry name" value="HhH2"/>
</dbReference>
<dbReference type="RefSeq" id="XP_014564122.1">
    <property type="nucleotide sequence ID" value="XM_014708636.1"/>
</dbReference>
<comment type="function">
    <text evidence="13 16">Structure-specific nuclease with 5'-flap endonuclease and 5'-3' exonuclease activities involved in DNA replication and repair. During DNA replication, cleaves the 5'-overhanging flap structure that is generated by displacement synthesis when DNA polymerase encounters the 5'-end of a downstream Okazaki fragment. It enters the flap from the 5'-end and then tracks to cleave the flap base, leaving a nick for ligation. Also involved in the long patch base excision repair (LP-BER) pathway, by cleaving within the apurinic/apyrimidinic (AP) site-terminated flap. Acts as a genome stabilization factor that prevents flaps from equilibrating into structures that lead to duplications and deletions. Also possesses 5'-3' exonuclease activity on nicked or gapped double-stranded DNA, and exhibits RNase H activity. Also involved in replication and repair of rDNA and in repairing mitochondrial DNA.</text>
</comment>
<dbReference type="SMART" id="SM00484">
    <property type="entry name" value="XPGI"/>
    <property type="match status" value="1"/>
</dbReference>
<dbReference type="GO" id="GO:0005654">
    <property type="term" value="C:nucleoplasm"/>
    <property type="evidence" value="ECO:0007669"/>
    <property type="project" value="UniProtKB-SubCell"/>
</dbReference>
<dbReference type="InterPro" id="IPR006086">
    <property type="entry name" value="XPG-I_dom"/>
</dbReference>
<dbReference type="GO" id="GO:0005739">
    <property type="term" value="C:mitochondrion"/>
    <property type="evidence" value="ECO:0007669"/>
    <property type="project" value="UniProtKB-SubCell"/>
</dbReference>
<comment type="cofactor">
    <cofactor evidence="16">
        <name>Mg(2+)</name>
        <dbReference type="ChEBI" id="CHEBI:18420"/>
    </cofactor>
    <text evidence="16">Binds 2 magnesium ions per subunit. They probably participate in the reaction catalyzed by the enzyme. May bind an additional third magnesium ion after substrate binding.</text>
</comment>
<dbReference type="HOGENOM" id="CLU_032444_2_0_1"/>
<dbReference type="CDD" id="cd09907">
    <property type="entry name" value="H3TH_FEN1-Euk"/>
    <property type="match status" value="1"/>
</dbReference>
<dbReference type="SMART" id="SM00279">
    <property type="entry name" value="HhH2"/>
    <property type="match status" value="1"/>
</dbReference>
<keyword evidence="3 16" id="KW-0540">Nuclease</keyword>
<keyword evidence="6 16" id="KW-0227">DNA damage</keyword>
<evidence type="ECO:0000256" key="11">
    <source>
        <dbReference type="ARBA" id="ARBA00023204"/>
    </source>
</evidence>
<evidence type="ECO:0000259" key="19">
    <source>
        <dbReference type="SMART" id="SM00485"/>
    </source>
</evidence>
<keyword evidence="4 16" id="KW-0479">Metal-binding</keyword>
<dbReference type="GO" id="GO:0003677">
    <property type="term" value="F:DNA binding"/>
    <property type="evidence" value="ECO:0007669"/>
    <property type="project" value="UniProtKB-UniRule"/>
</dbReference>
<dbReference type="Gene3D" id="1.10.150.20">
    <property type="entry name" value="5' to 3' exonuclease, C-terminal subdomain"/>
    <property type="match status" value="1"/>
</dbReference>
<evidence type="ECO:0000256" key="13">
    <source>
        <dbReference type="ARBA" id="ARBA00029382"/>
    </source>
</evidence>
<feature type="region of interest" description="Disordered" evidence="17">
    <location>
        <begin position="107"/>
        <end position="128"/>
    </location>
</feature>
<dbReference type="PANTHER" id="PTHR11081:SF9">
    <property type="entry name" value="FLAP ENDONUCLEASE 1"/>
    <property type="match status" value="1"/>
</dbReference>
<dbReference type="HAMAP" id="MF_00614">
    <property type="entry name" value="Fen"/>
    <property type="match status" value="1"/>
</dbReference>
<evidence type="ECO:0000313" key="20">
    <source>
        <dbReference type="EMBL" id="KHN70080.1"/>
    </source>
</evidence>
<dbReference type="GO" id="GO:0006284">
    <property type="term" value="P:base-excision repair"/>
    <property type="evidence" value="ECO:0007669"/>
    <property type="project" value="UniProtKB-UniRule"/>
</dbReference>
<evidence type="ECO:0000256" key="15">
    <source>
        <dbReference type="ARBA" id="ARBA00063178"/>
    </source>
</evidence>
<dbReference type="FunFam" id="3.40.50.1010:FF:000016">
    <property type="entry name" value="Flap endonuclease 1"/>
    <property type="match status" value="1"/>
</dbReference>
<dbReference type="Gene3D" id="3.40.50.1010">
    <property type="entry name" value="5'-nuclease"/>
    <property type="match status" value="1"/>
</dbReference>
<evidence type="ECO:0000256" key="8">
    <source>
        <dbReference type="ARBA" id="ARBA00022839"/>
    </source>
</evidence>
<accession>A0A0B2UM78</accession>
<dbReference type="InterPro" id="IPR029060">
    <property type="entry name" value="PIN-like_dom_sf"/>
</dbReference>
<keyword evidence="21" id="KW-1185">Reference proteome</keyword>
<evidence type="ECO:0000256" key="16">
    <source>
        <dbReference type="HAMAP-Rule" id="MF_03140"/>
    </source>
</evidence>
<evidence type="ECO:0000313" key="21">
    <source>
        <dbReference type="Proteomes" id="UP000031056"/>
    </source>
</evidence>
<protein>
    <recommendedName>
        <fullName evidence="16">Flap endonuclease 1</fullName>
        <shortName evidence="16">FEN-1</shortName>
        <ecNumber evidence="16">3.1.-.-</ecNumber>
    </recommendedName>
    <alternativeName>
        <fullName evidence="16">Flap structure-specific endonuclease 1</fullName>
    </alternativeName>
</protein>
<evidence type="ECO:0000256" key="14">
    <source>
        <dbReference type="ARBA" id="ARBA00034726"/>
    </source>
</evidence>
<dbReference type="InterPro" id="IPR006085">
    <property type="entry name" value="XPG_DNA_repair_N"/>
</dbReference>
<keyword evidence="1 16" id="KW-0597">Phosphoprotein</keyword>
<dbReference type="Proteomes" id="UP000031056">
    <property type="component" value="Unassembled WGS sequence"/>
</dbReference>
<evidence type="ECO:0000256" key="9">
    <source>
        <dbReference type="ARBA" id="ARBA00022842"/>
    </source>
</evidence>
<name>A0A0B2UM78_9MICR</name>
<gene>
    <name evidence="20" type="ORF">M896_030670</name>
</gene>
<feature type="compositionally biased region" description="Basic and acidic residues" evidence="17">
    <location>
        <begin position="107"/>
        <end position="125"/>
    </location>
</feature>
<evidence type="ECO:0000256" key="6">
    <source>
        <dbReference type="ARBA" id="ARBA00022763"/>
    </source>
</evidence>
<dbReference type="InterPro" id="IPR006084">
    <property type="entry name" value="XPG/Rad2"/>
</dbReference>
<dbReference type="CDD" id="cd09867">
    <property type="entry name" value="PIN_FEN1"/>
    <property type="match status" value="1"/>
</dbReference>
<dbReference type="GO" id="GO:0005730">
    <property type="term" value="C:nucleolus"/>
    <property type="evidence" value="ECO:0007669"/>
    <property type="project" value="UniProtKB-SubCell"/>
</dbReference>
<dbReference type="GO" id="GO:0017108">
    <property type="term" value="F:5'-flap endonuclease activity"/>
    <property type="evidence" value="ECO:0007669"/>
    <property type="project" value="UniProtKB-UniRule"/>
</dbReference>
<keyword evidence="2 16" id="KW-0235">DNA replication</keyword>
<evidence type="ECO:0000256" key="5">
    <source>
        <dbReference type="ARBA" id="ARBA00022759"/>
    </source>
</evidence>
<keyword evidence="5 16" id="KW-0255">Endonuclease</keyword>
<dbReference type="STRING" id="1354746.A0A0B2UM78"/>
<evidence type="ECO:0000256" key="17">
    <source>
        <dbReference type="SAM" id="MobiDB-lite"/>
    </source>
</evidence>
<dbReference type="SUPFAM" id="SSF47807">
    <property type="entry name" value="5' to 3' exonuclease, C-terminal subdomain"/>
    <property type="match status" value="1"/>
</dbReference>
<comment type="caution">
    <text evidence="20">The sequence shown here is derived from an EMBL/GenBank/DDBJ whole genome shotgun (WGS) entry which is preliminary data.</text>
</comment>
<evidence type="ECO:0000256" key="10">
    <source>
        <dbReference type="ARBA" id="ARBA00023128"/>
    </source>
</evidence>
<dbReference type="GO" id="GO:0008409">
    <property type="term" value="F:5'-3' exonuclease activity"/>
    <property type="evidence" value="ECO:0007669"/>
    <property type="project" value="UniProtKB-UniRule"/>
</dbReference>
<dbReference type="FunCoup" id="A0A0B2UM78">
    <property type="interactions" value="313"/>
</dbReference>
<sequence length="345" mass="38898">MGIKQLSKLLKENCMKGIRERPLSYYSSKSVAVDASMSLYQFLIAVRSEGAMLGVGEAATSHLVGIFYRTIKMVELGILPVYVFDGAPPELKMKELEKRSERRLAADKDYKEAEEAGDKEKMDMHSKRKAKVSSVHVDECKKLLKLMRIPFEDAPSEAEAHCAFLCKKGAVYGVATEDMDALTFGTPVLLRNFFGSNAKKHLVTEYNLELLMKELSLEKSEFIDLCILLGCDYCEGIKGVGPKRALALIREHRNIENIIENERLDVCNDWGYKEARKMFEDLAEAGDTSKYSIDWDAIDREGIVEFLVNQRGFDSIRVNRAVDKLLNSKGKGTQGRLDLFLRGSK</sequence>
<dbReference type="Pfam" id="PF00867">
    <property type="entry name" value="XPG_I"/>
    <property type="match status" value="1"/>
</dbReference>
<keyword evidence="11 16" id="KW-0234">DNA repair</keyword>
<comment type="similarity">
    <text evidence="14 16">Belongs to the XPG/RAD2 endonuclease family. FEN1 subfamily.</text>
</comment>
<dbReference type="OrthoDB" id="1937206at2759"/>
<dbReference type="GO" id="GO:0000287">
    <property type="term" value="F:magnesium ion binding"/>
    <property type="evidence" value="ECO:0007669"/>
    <property type="project" value="UniProtKB-UniRule"/>
</dbReference>
<dbReference type="GO" id="GO:0043137">
    <property type="term" value="P:DNA replication, removal of RNA primer"/>
    <property type="evidence" value="ECO:0007669"/>
    <property type="project" value="UniProtKB-UniRule"/>
</dbReference>
<dbReference type="PRINTS" id="PR00853">
    <property type="entry name" value="XPGRADSUPER"/>
</dbReference>
<feature type="domain" description="XPG N-terminal" evidence="19">
    <location>
        <begin position="1"/>
        <end position="106"/>
    </location>
</feature>
<evidence type="ECO:0000256" key="7">
    <source>
        <dbReference type="ARBA" id="ARBA00022801"/>
    </source>
</evidence>
<keyword evidence="8 16" id="KW-0269">Exonuclease</keyword>
<dbReference type="InterPro" id="IPR036279">
    <property type="entry name" value="5-3_exonuclease_C_sf"/>
</dbReference>
<feature type="domain" description="XPG-I" evidence="18">
    <location>
        <begin position="145"/>
        <end position="217"/>
    </location>
</feature>
<dbReference type="Pfam" id="PF00752">
    <property type="entry name" value="XPG_N"/>
    <property type="match status" value="1"/>
</dbReference>
<comment type="subunit">
    <text evidence="15">Interacts with PCNA1 and PCNA2. Three molecules of FEN1 bind to one PCNA trimer with each molecule binding to one PCNA monomer. PCNA stimulates the nuclease activity without altering cleavage specificity.</text>
</comment>
<proteinExistence type="inferred from homology"/>
<comment type="subcellular location">
    <subcellularLocation>
        <location evidence="16">Nucleus</location>
        <location evidence="16">Nucleolus</location>
    </subcellularLocation>
    <subcellularLocation>
        <location evidence="16">Nucleus</location>
        <location evidence="16">Nucleoplasm</location>
    </subcellularLocation>
    <subcellularLocation>
        <location evidence="16">Mitochondrion</location>
    </subcellularLocation>
    <text evidence="16">Resides mostly in the nucleoli and relocalizes to the nucleoplasm upon DNA damage.</text>
</comment>
<evidence type="ECO:0000259" key="18">
    <source>
        <dbReference type="SMART" id="SM00484"/>
    </source>
</evidence>
<dbReference type="EC" id="3.1.-.-" evidence="16"/>
<dbReference type="VEuPathDB" id="MicrosporidiaDB:M896_030670"/>
<dbReference type="AlphaFoldDB" id="A0A0B2UM78"/>
<dbReference type="SMART" id="SM00485">
    <property type="entry name" value="XPGN"/>
    <property type="match status" value="1"/>
</dbReference>
<evidence type="ECO:0000256" key="4">
    <source>
        <dbReference type="ARBA" id="ARBA00022723"/>
    </source>
</evidence>
<keyword evidence="10 16" id="KW-0496">Mitochondrion</keyword>
<keyword evidence="12 16" id="KW-0539">Nucleus</keyword>
<dbReference type="GeneID" id="26261351"/>
<dbReference type="PANTHER" id="PTHR11081">
    <property type="entry name" value="FLAP ENDONUCLEASE FAMILY MEMBER"/>
    <property type="match status" value="1"/>
</dbReference>
<organism evidence="20 21">
    <name type="scientific">Ordospora colligata OC4</name>
    <dbReference type="NCBI Taxonomy" id="1354746"/>
    <lineage>
        <taxon>Eukaryota</taxon>
        <taxon>Fungi</taxon>
        <taxon>Fungi incertae sedis</taxon>
        <taxon>Microsporidia</taxon>
        <taxon>Ordosporidae</taxon>
        <taxon>Ordospora</taxon>
    </lineage>
</organism>
<reference evidence="20 21" key="1">
    <citation type="journal article" date="2014" name="MBio">
        <title>The Ordospora colligata genome; evolution of extreme reduction in microsporidia and host-to-parasite horizontal gene transfer.</title>
        <authorList>
            <person name="Pombert J.-F."/>
            <person name="Haag K.L."/>
            <person name="Beidas S."/>
            <person name="Ebert D."/>
            <person name="Keeling P.J."/>
        </authorList>
    </citation>
    <scope>NUCLEOTIDE SEQUENCE [LARGE SCALE GENOMIC DNA]</scope>
    <source>
        <strain evidence="20 21">OC4</strain>
    </source>
</reference>
<dbReference type="FunFam" id="1.10.150.20:FF:000009">
    <property type="entry name" value="Flap endonuclease 1"/>
    <property type="match status" value="1"/>
</dbReference>
<dbReference type="InParanoid" id="A0A0B2UM78"/>
<evidence type="ECO:0000256" key="1">
    <source>
        <dbReference type="ARBA" id="ARBA00022553"/>
    </source>
</evidence>
<evidence type="ECO:0000256" key="12">
    <source>
        <dbReference type="ARBA" id="ARBA00023242"/>
    </source>
</evidence>
<dbReference type="InterPro" id="IPR023426">
    <property type="entry name" value="Flap_endonuc"/>
</dbReference>
<keyword evidence="9 16" id="KW-0460">Magnesium</keyword>
<dbReference type="EMBL" id="JOKQ01000003">
    <property type="protein sequence ID" value="KHN70080.1"/>
    <property type="molecule type" value="Genomic_DNA"/>
</dbReference>